<dbReference type="InterPro" id="IPR036097">
    <property type="entry name" value="HisK_dim/P_sf"/>
</dbReference>
<keyword evidence="4" id="KW-0808">Transferase</keyword>
<evidence type="ECO:0000256" key="3">
    <source>
        <dbReference type="ARBA" id="ARBA00022553"/>
    </source>
</evidence>
<dbReference type="SUPFAM" id="SSF47384">
    <property type="entry name" value="Homodimeric domain of signal transducing histidine kinase"/>
    <property type="match status" value="1"/>
</dbReference>
<dbReference type="Pfam" id="PF02518">
    <property type="entry name" value="HATPase_c"/>
    <property type="match status" value="1"/>
</dbReference>
<feature type="domain" description="Histidine kinase" evidence="6">
    <location>
        <begin position="147"/>
        <end position="361"/>
    </location>
</feature>
<dbReference type="SUPFAM" id="SSF55874">
    <property type="entry name" value="ATPase domain of HSP90 chaperone/DNA topoisomerase II/histidine kinase"/>
    <property type="match status" value="1"/>
</dbReference>
<dbReference type="InterPro" id="IPR003661">
    <property type="entry name" value="HisK_dim/P_dom"/>
</dbReference>
<keyword evidence="5" id="KW-0418">Kinase</keyword>
<dbReference type="PRINTS" id="PR00344">
    <property type="entry name" value="BCTRLSENSOR"/>
</dbReference>
<dbReference type="InterPro" id="IPR003594">
    <property type="entry name" value="HATPase_dom"/>
</dbReference>
<keyword evidence="3" id="KW-0597">Phosphoprotein</keyword>
<protein>
    <recommendedName>
        <fullName evidence="2">histidine kinase</fullName>
        <ecNumber evidence="2">2.7.13.3</ecNumber>
    </recommendedName>
</protein>
<evidence type="ECO:0000313" key="8">
    <source>
        <dbReference type="Proteomes" id="UP000585050"/>
    </source>
</evidence>
<dbReference type="EC" id="2.7.13.3" evidence="2"/>
<reference evidence="7 8" key="1">
    <citation type="submission" date="2020-04" db="EMBL/GenBank/DDBJ databases">
        <title>Flammeovirga sp. SR4, a novel species isolated from seawater.</title>
        <authorList>
            <person name="Wang X."/>
        </authorList>
    </citation>
    <scope>NUCLEOTIDE SEQUENCE [LARGE SCALE GENOMIC DNA]</scope>
    <source>
        <strain evidence="7 8">SR4</strain>
    </source>
</reference>
<dbReference type="Gene3D" id="1.10.287.130">
    <property type="match status" value="1"/>
</dbReference>
<dbReference type="SMART" id="SM00387">
    <property type="entry name" value="HATPase_c"/>
    <property type="match status" value="1"/>
</dbReference>
<dbReference type="PANTHER" id="PTHR43304">
    <property type="entry name" value="PHYTOCHROME-LIKE PROTEIN CPH1"/>
    <property type="match status" value="1"/>
</dbReference>
<dbReference type="Proteomes" id="UP000585050">
    <property type="component" value="Unassembled WGS sequence"/>
</dbReference>
<evidence type="ECO:0000256" key="4">
    <source>
        <dbReference type="ARBA" id="ARBA00022679"/>
    </source>
</evidence>
<comment type="caution">
    <text evidence="7">The sequence shown here is derived from an EMBL/GenBank/DDBJ whole genome shotgun (WGS) entry which is preliminary data.</text>
</comment>
<dbReference type="AlphaFoldDB" id="A0A7X8SMS3"/>
<dbReference type="InterPro" id="IPR005467">
    <property type="entry name" value="His_kinase_dom"/>
</dbReference>
<dbReference type="Gene3D" id="3.30.565.10">
    <property type="entry name" value="Histidine kinase-like ATPase, C-terminal domain"/>
    <property type="match status" value="1"/>
</dbReference>
<dbReference type="FunFam" id="3.30.565.10:FF:000006">
    <property type="entry name" value="Sensor histidine kinase WalK"/>
    <property type="match status" value="1"/>
</dbReference>
<evidence type="ECO:0000256" key="1">
    <source>
        <dbReference type="ARBA" id="ARBA00000085"/>
    </source>
</evidence>
<dbReference type="InterPro" id="IPR052162">
    <property type="entry name" value="Sensor_kinase/Photoreceptor"/>
</dbReference>
<name>A0A7X8SMS3_9BACT</name>
<sequence>MKPFDIYHLFDKLSIAIFVLRLTNAEKREFLIEMANEENKKACGIDIKQFVGTTLRESFPGVYDIGLPEGYYKCVSEQIVIDLGEFEYGEHGIPPQTYVIKATPLSSDQLMVSYENVSQLKRIERELIQKNQDLIETNKSLEEFAYITSHDLQEPLNTISSFVNILKSRYFEKFDNTGRRCLDYIEKSSIRLSNMIQGILAHSRLGSNVTITDIDLNTLVADIKEDLMKALHEKCATINSDNLPTLKGDAIGLRVLFQNLIENGLKYQKEGNDPEIKIQVEESENGGYLFSISDNGIGIEEKYKKKIFQVFQRLHDDTTYKGSGLGLANCQKIVNKSGGKLWVESTVGQGSTFYFTLPNNIK</sequence>
<dbReference type="InterPro" id="IPR036890">
    <property type="entry name" value="HATPase_C_sf"/>
</dbReference>
<dbReference type="PANTHER" id="PTHR43304:SF1">
    <property type="entry name" value="PAC DOMAIN-CONTAINING PROTEIN"/>
    <property type="match status" value="1"/>
</dbReference>
<evidence type="ECO:0000256" key="5">
    <source>
        <dbReference type="ARBA" id="ARBA00022777"/>
    </source>
</evidence>
<dbReference type="InterPro" id="IPR004358">
    <property type="entry name" value="Sig_transdc_His_kin-like_C"/>
</dbReference>
<dbReference type="CDD" id="cd00082">
    <property type="entry name" value="HisKA"/>
    <property type="match status" value="1"/>
</dbReference>
<dbReference type="GO" id="GO:0000155">
    <property type="term" value="F:phosphorelay sensor kinase activity"/>
    <property type="evidence" value="ECO:0007669"/>
    <property type="project" value="InterPro"/>
</dbReference>
<accession>A0A7X8SMS3</accession>
<dbReference type="PROSITE" id="PS50109">
    <property type="entry name" value="HIS_KIN"/>
    <property type="match status" value="1"/>
</dbReference>
<evidence type="ECO:0000259" key="6">
    <source>
        <dbReference type="PROSITE" id="PS50109"/>
    </source>
</evidence>
<evidence type="ECO:0000313" key="7">
    <source>
        <dbReference type="EMBL" id="NLR93041.1"/>
    </source>
</evidence>
<proteinExistence type="predicted"/>
<comment type="catalytic activity">
    <reaction evidence="1">
        <text>ATP + protein L-histidine = ADP + protein N-phospho-L-histidine.</text>
        <dbReference type="EC" id="2.7.13.3"/>
    </reaction>
</comment>
<gene>
    <name evidence="7" type="ORF">HGP29_17645</name>
</gene>
<dbReference type="RefSeq" id="WP_168883750.1">
    <property type="nucleotide sequence ID" value="NZ_JABAIL010000005.1"/>
</dbReference>
<evidence type="ECO:0000256" key="2">
    <source>
        <dbReference type="ARBA" id="ARBA00012438"/>
    </source>
</evidence>
<dbReference type="SMART" id="SM00388">
    <property type="entry name" value="HisKA"/>
    <property type="match status" value="1"/>
</dbReference>
<organism evidence="7 8">
    <name type="scientific">Flammeovirga agarivorans</name>
    <dbReference type="NCBI Taxonomy" id="2726742"/>
    <lineage>
        <taxon>Bacteria</taxon>
        <taxon>Pseudomonadati</taxon>
        <taxon>Bacteroidota</taxon>
        <taxon>Cytophagia</taxon>
        <taxon>Cytophagales</taxon>
        <taxon>Flammeovirgaceae</taxon>
        <taxon>Flammeovirga</taxon>
    </lineage>
</organism>
<dbReference type="EMBL" id="JABAIL010000005">
    <property type="protein sequence ID" value="NLR93041.1"/>
    <property type="molecule type" value="Genomic_DNA"/>
</dbReference>
<keyword evidence="8" id="KW-1185">Reference proteome</keyword>
<dbReference type="Pfam" id="PF00512">
    <property type="entry name" value="HisKA"/>
    <property type="match status" value="1"/>
</dbReference>